<feature type="modified residue" description="4-aspartylphosphate" evidence="9">
    <location>
        <position position="997"/>
    </location>
</feature>
<dbReference type="Gene3D" id="3.30.565.10">
    <property type="entry name" value="Histidine kinase-like ATPase, C-terminal domain"/>
    <property type="match status" value="1"/>
</dbReference>
<dbReference type="AlphaFoldDB" id="A0A8J6N7E7"/>
<evidence type="ECO:0000256" key="6">
    <source>
        <dbReference type="ARBA" id="ARBA00022777"/>
    </source>
</evidence>
<dbReference type="PANTHER" id="PTHR43065:SF46">
    <property type="entry name" value="C4-DICARBOXYLATE TRANSPORT SENSOR PROTEIN DCTB"/>
    <property type="match status" value="1"/>
</dbReference>
<dbReference type="CDD" id="cd00130">
    <property type="entry name" value="PAS"/>
    <property type="match status" value="2"/>
</dbReference>
<dbReference type="PROSITE" id="PS50110">
    <property type="entry name" value="RESPONSE_REGULATORY"/>
    <property type="match status" value="2"/>
</dbReference>
<dbReference type="Pfam" id="PF00072">
    <property type="entry name" value="Response_reg"/>
    <property type="match status" value="2"/>
</dbReference>
<dbReference type="InterPro" id="IPR001789">
    <property type="entry name" value="Sig_transdc_resp-reg_receiver"/>
</dbReference>
<dbReference type="InterPro" id="IPR000014">
    <property type="entry name" value="PAS"/>
</dbReference>
<dbReference type="GO" id="GO:0000155">
    <property type="term" value="F:phosphorelay sensor kinase activity"/>
    <property type="evidence" value="ECO:0007669"/>
    <property type="project" value="InterPro"/>
</dbReference>
<evidence type="ECO:0000256" key="3">
    <source>
        <dbReference type="ARBA" id="ARBA00022553"/>
    </source>
</evidence>
<dbReference type="InterPro" id="IPR003018">
    <property type="entry name" value="GAF"/>
</dbReference>
<dbReference type="PROSITE" id="PS50112">
    <property type="entry name" value="PAS"/>
    <property type="match status" value="2"/>
</dbReference>
<evidence type="ECO:0000256" key="8">
    <source>
        <dbReference type="ARBA" id="ARBA00023012"/>
    </source>
</evidence>
<dbReference type="Pfam" id="PF08448">
    <property type="entry name" value="PAS_4"/>
    <property type="match status" value="2"/>
</dbReference>
<dbReference type="InterPro" id="IPR029016">
    <property type="entry name" value="GAF-like_dom_sf"/>
</dbReference>
<dbReference type="Pfam" id="PF13426">
    <property type="entry name" value="PAS_9"/>
    <property type="match status" value="1"/>
</dbReference>
<evidence type="ECO:0000256" key="1">
    <source>
        <dbReference type="ARBA" id="ARBA00000085"/>
    </source>
</evidence>
<keyword evidence="7" id="KW-0067">ATP-binding</keyword>
<dbReference type="InterPro" id="IPR013656">
    <property type="entry name" value="PAS_4"/>
</dbReference>
<keyword evidence="3 9" id="KW-0597">Phosphoprotein</keyword>
<sequence length="1065" mass="117924">MTTQELPSSAPLRILLVEDSKHDAIAFQRALDKGRLAAEITHCWTAEEAMKSLHLLPLPYDLVVSDHKLPGQTGLELCQQIFEEKIPVPCVIVTGAGTEYIAVEALKAGVFDYLVKDFQQHYLEILPLLLPEIVRKYQDEKLARILTQEKQTIAAISELFLAQDGTPDLMYEKLPQILAAEFSFPISMVMLLTDDKKAMVVKGIAGDVDQKFVGTRLPLDQSACSSTILAGEPTLLTDLASSPELHCFLKGYAIQTCLSIPIKANRSGTLGSLTLNDTRNRFDADLHIQALQVIANHLGQELERELLIKKLKASEERYEDLYENAPGMFASVEAKSATIIQCNQTIARNLGYTKEEIVGRSIKELYPPADEEKKRQVFKTFTEKGTVRDAELQLLRKDGSRLDVILNVSSVRDEQGNILYSRSIWHDNTNAKLAERSQREWSAAMDASEDAVYILDVHRHLLTANKAFYGMTGTTPETALGHHVEPLVHPQGEVVPCPVCQAQNELRDTRIIMEPEHPDNPTGRPIEITVTIVRDDQGQPLSILMRLHDLTAQRKIEGDIRRAKREWEKTFDAMSDIVTIQDTDMRIIRANRAAHLFFQVQPGELTGKLCYEIFTGRTEPCPGCPLLDSLHDSGHHAAIMKHENLGKTFHISSSIIAVDKNHNEDIQYLIHVARDITDQKKMEEELFQSHKMEAIGTLAGGIAHDFNNILSAIIGFTELARLGLDPDSHPAADLAMVLQASKRATGLVSQILAFSRKGNQRREALQPHLIVKEALKLIRASLPTTIEIREDIDPESGAILANPTSIHQIIINLCTNALQAMEDETGILKVTLTRRTLNTDELLGHPGIAPGPFLELSVSDTGCGMDQETQKRIFEPYFTTKEVGKGSGLGLAVVLGIVQDYGGMIRVESQPGQGATFHVYFPAILEESGKAESTEGAQPLPGGTEKILTVDDESAIVSLHKAALSRLGYEVTTMTNSQEALSAFKKNPDAFDLLITDQTMPFLSGAKLAREVMAIRPDLPIILCTGYSTVLSEEQALAIGIKKYLFKPVDYRDLARQVRTILDGN</sequence>
<dbReference type="CDD" id="cd00082">
    <property type="entry name" value="HisKA"/>
    <property type="match status" value="1"/>
</dbReference>
<dbReference type="SUPFAM" id="SSF55785">
    <property type="entry name" value="PYP-like sensor domain (PAS domain)"/>
    <property type="match status" value="3"/>
</dbReference>
<dbReference type="EMBL" id="JACNLK010000026">
    <property type="protein sequence ID" value="MBC8208019.1"/>
    <property type="molecule type" value="Genomic_DNA"/>
</dbReference>
<evidence type="ECO:0000259" key="13">
    <source>
        <dbReference type="PROSITE" id="PS50113"/>
    </source>
</evidence>
<dbReference type="PRINTS" id="PR00344">
    <property type="entry name" value="BCTRLSENSOR"/>
</dbReference>
<evidence type="ECO:0000256" key="7">
    <source>
        <dbReference type="ARBA" id="ARBA00022840"/>
    </source>
</evidence>
<keyword evidence="4" id="KW-0808">Transferase</keyword>
<evidence type="ECO:0000256" key="9">
    <source>
        <dbReference type="PROSITE-ProRule" id="PRU00169"/>
    </source>
</evidence>
<proteinExistence type="predicted"/>
<dbReference type="SUPFAM" id="SSF55874">
    <property type="entry name" value="ATPase domain of HSP90 chaperone/DNA topoisomerase II/histidine kinase"/>
    <property type="match status" value="1"/>
</dbReference>
<evidence type="ECO:0000313" key="15">
    <source>
        <dbReference type="Proteomes" id="UP000599024"/>
    </source>
</evidence>
<dbReference type="PANTHER" id="PTHR43065">
    <property type="entry name" value="SENSOR HISTIDINE KINASE"/>
    <property type="match status" value="1"/>
</dbReference>
<dbReference type="SMART" id="SM00065">
    <property type="entry name" value="GAF"/>
    <property type="match status" value="1"/>
</dbReference>
<dbReference type="InterPro" id="IPR005467">
    <property type="entry name" value="His_kinase_dom"/>
</dbReference>
<feature type="domain" description="Histidine kinase" evidence="10">
    <location>
        <begin position="701"/>
        <end position="925"/>
    </location>
</feature>
<dbReference type="SMART" id="SM00388">
    <property type="entry name" value="HisKA"/>
    <property type="match status" value="1"/>
</dbReference>
<dbReference type="InterPro" id="IPR011006">
    <property type="entry name" value="CheY-like_superfamily"/>
</dbReference>
<accession>A0A8J6N7E7</accession>
<dbReference type="Proteomes" id="UP000599024">
    <property type="component" value="Unassembled WGS sequence"/>
</dbReference>
<reference evidence="14 15" key="1">
    <citation type="submission" date="2020-08" db="EMBL/GenBank/DDBJ databases">
        <title>Bridging the membrane lipid divide: bacteria of the FCB group superphylum have the potential to synthesize archaeal ether lipids.</title>
        <authorList>
            <person name="Villanueva L."/>
            <person name="Von Meijenfeldt F.A.B."/>
            <person name="Westbye A.B."/>
            <person name="Yadav S."/>
            <person name="Hopmans E.C."/>
            <person name="Dutilh B.E."/>
            <person name="Sinninghe Damste J.S."/>
        </authorList>
    </citation>
    <scope>NUCLEOTIDE SEQUENCE [LARGE SCALE GENOMIC DNA]</scope>
    <source>
        <strain evidence="14">NIOZ-UU81</strain>
    </source>
</reference>
<feature type="domain" description="PAC" evidence="13">
    <location>
        <begin position="505"/>
        <end position="562"/>
    </location>
</feature>
<feature type="domain" description="PAC" evidence="13">
    <location>
        <begin position="388"/>
        <end position="440"/>
    </location>
</feature>
<evidence type="ECO:0000256" key="2">
    <source>
        <dbReference type="ARBA" id="ARBA00012438"/>
    </source>
</evidence>
<dbReference type="PROSITE" id="PS50109">
    <property type="entry name" value="HIS_KIN"/>
    <property type="match status" value="1"/>
</dbReference>
<organism evidence="14 15">
    <name type="scientific">Candidatus Desulfatifera sulfidica</name>
    <dbReference type="NCBI Taxonomy" id="2841691"/>
    <lineage>
        <taxon>Bacteria</taxon>
        <taxon>Pseudomonadati</taxon>
        <taxon>Thermodesulfobacteriota</taxon>
        <taxon>Desulfobulbia</taxon>
        <taxon>Desulfobulbales</taxon>
        <taxon>Desulfobulbaceae</taxon>
        <taxon>Candidatus Desulfatifera</taxon>
    </lineage>
</organism>
<name>A0A8J6N7E7_9BACT</name>
<dbReference type="SMART" id="SM00086">
    <property type="entry name" value="PAC"/>
    <property type="match status" value="2"/>
</dbReference>
<protein>
    <recommendedName>
        <fullName evidence="2">histidine kinase</fullName>
        <ecNumber evidence="2">2.7.13.3</ecNumber>
    </recommendedName>
</protein>
<keyword evidence="5" id="KW-0547">Nucleotide-binding</keyword>
<dbReference type="Pfam" id="PF02518">
    <property type="entry name" value="HATPase_c"/>
    <property type="match status" value="1"/>
</dbReference>
<dbReference type="InterPro" id="IPR001610">
    <property type="entry name" value="PAC"/>
</dbReference>
<dbReference type="GO" id="GO:0005524">
    <property type="term" value="F:ATP binding"/>
    <property type="evidence" value="ECO:0007669"/>
    <property type="project" value="UniProtKB-KW"/>
</dbReference>
<dbReference type="SMART" id="SM00091">
    <property type="entry name" value="PAS"/>
    <property type="match status" value="3"/>
</dbReference>
<dbReference type="InterPro" id="IPR000700">
    <property type="entry name" value="PAS-assoc_C"/>
</dbReference>
<comment type="catalytic activity">
    <reaction evidence="1">
        <text>ATP + protein L-histidine = ADP + protein N-phospho-L-histidine.</text>
        <dbReference type="EC" id="2.7.13.3"/>
    </reaction>
</comment>
<dbReference type="Gene3D" id="3.40.50.2300">
    <property type="match status" value="2"/>
</dbReference>
<dbReference type="Gene3D" id="1.10.287.130">
    <property type="match status" value="1"/>
</dbReference>
<keyword evidence="6" id="KW-0418">Kinase</keyword>
<dbReference type="SMART" id="SM00387">
    <property type="entry name" value="HATPase_c"/>
    <property type="match status" value="1"/>
</dbReference>
<dbReference type="InterPro" id="IPR036097">
    <property type="entry name" value="HisK_dim/P_sf"/>
</dbReference>
<evidence type="ECO:0000313" key="14">
    <source>
        <dbReference type="EMBL" id="MBC8208019.1"/>
    </source>
</evidence>
<feature type="modified residue" description="4-aspartylphosphate" evidence="9">
    <location>
        <position position="66"/>
    </location>
</feature>
<dbReference type="EC" id="2.7.13.3" evidence="2"/>
<gene>
    <name evidence="14" type="ORF">H8E79_02480</name>
</gene>
<dbReference type="InterPro" id="IPR003661">
    <property type="entry name" value="HisK_dim/P_dom"/>
</dbReference>
<evidence type="ECO:0000259" key="10">
    <source>
        <dbReference type="PROSITE" id="PS50109"/>
    </source>
</evidence>
<evidence type="ECO:0000256" key="4">
    <source>
        <dbReference type="ARBA" id="ARBA00022679"/>
    </source>
</evidence>
<evidence type="ECO:0000256" key="5">
    <source>
        <dbReference type="ARBA" id="ARBA00022741"/>
    </source>
</evidence>
<feature type="domain" description="Response regulatory" evidence="11">
    <location>
        <begin position="946"/>
        <end position="1062"/>
    </location>
</feature>
<dbReference type="InterPro" id="IPR035965">
    <property type="entry name" value="PAS-like_dom_sf"/>
</dbReference>
<dbReference type="SUPFAM" id="SSF52172">
    <property type="entry name" value="CheY-like"/>
    <property type="match status" value="2"/>
</dbReference>
<dbReference type="SUPFAM" id="SSF55781">
    <property type="entry name" value="GAF domain-like"/>
    <property type="match status" value="1"/>
</dbReference>
<dbReference type="Gene3D" id="3.30.450.20">
    <property type="entry name" value="PAS domain"/>
    <property type="match status" value="3"/>
</dbReference>
<evidence type="ECO:0000259" key="11">
    <source>
        <dbReference type="PROSITE" id="PS50110"/>
    </source>
</evidence>
<dbReference type="Pfam" id="PF01590">
    <property type="entry name" value="GAF"/>
    <property type="match status" value="1"/>
</dbReference>
<dbReference type="InterPro" id="IPR036890">
    <property type="entry name" value="HATPase_C_sf"/>
</dbReference>
<dbReference type="Pfam" id="PF00512">
    <property type="entry name" value="HisKA"/>
    <property type="match status" value="1"/>
</dbReference>
<keyword evidence="8" id="KW-0902">Two-component regulatory system</keyword>
<dbReference type="NCBIfam" id="TIGR00229">
    <property type="entry name" value="sensory_box"/>
    <property type="match status" value="2"/>
</dbReference>
<dbReference type="SMART" id="SM00448">
    <property type="entry name" value="REC"/>
    <property type="match status" value="2"/>
</dbReference>
<feature type="domain" description="PAS" evidence="12">
    <location>
        <begin position="437"/>
        <end position="491"/>
    </location>
</feature>
<evidence type="ECO:0000259" key="12">
    <source>
        <dbReference type="PROSITE" id="PS50112"/>
    </source>
</evidence>
<dbReference type="SUPFAM" id="SSF47384">
    <property type="entry name" value="Homodimeric domain of signal transducing histidine kinase"/>
    <property type="match status" value="1"/>
</dbReference>
<comment type="caution">
    <text evidence="14">The sequence shown here is derived from an EMBL/GenBank/DDBJ whole genome shotgun (WGS) entry which is preliminary data.</text>
</comment>
<dbReference type="PROSITE" id="PS50113">
    <property type="entry name" value="PAC"/>
    <property type="match status" value="2"/>
</dbReference>
<dbReference type="InterPro" id="IPR004358">
    <property type="entry name" value="Sig_transdc_His_kin-like_C"/>
</dbReference>
<dbReference type="InterPro" id="IPR003594">
    <property type="entry name" value="HATPase_dom"/>
</dbReference>
<feature type="domain" description="PAS" evidence="12">
    <location>
        <begin position="314"/>
        <end position="385"/>
    </location>
</feature>
<feature type="domain" description="Response regulatory" evidence="11">
    <location>
        <begin position="13"/>
        <end position="131"/>
    </location>
</feature>
<dbReference type="Gene3D" id="3.30.450.40">
    <property type="match status" value="1"/>
</dbReference>